<keyword evidence="3" id="KW-1185">Reference proteome</keyword>
<dbReference type="AlphaFoldDB" id="A0A2U2JB41"/>
<protein>
    <recommendedName>
        <fullName evidence="1">Lipid/polyisoprenoid-binding YceI-like domain-containing protein</fullName>
    </recommendedName>
</protein>
<accession>A0A2U2JB41</accession>
<reference evidence="2 3" key="1">
    <citation type="submission" date="2018-05" db="EMBL/GenBank/DDBJ databases">
        <title>Polaribacter aquimarinus sp. nov., isolated from sediment in a sediment of sea.</title>
        <authorList>
            <person name="Lu D."/>
        </authorList>
    </citation>
    <scope>NUCLEOTIDE SEQUENCE [LARGE SCALE GENOMIC DNA]</scope>
    <source>
        <strain evidence="2 3">ZY113</strain>
    </source>
</reference>
<evidence type="ECO:0000313" key="2">
    <source>
        <dbReference type="EMBL" id="PWG05559.1"/>
    </source>
</evidence>
<dbReference type="Gene3D" id="2.40.128.110">
    <property type="entry name" value="Lipid/polyisoprenoid-binding, YceI-like"/>
    <property type="match status" value="1"/>
</dbReference>
<proteinExistence type="predicted"/>
<evidence type="ECO:0000313" key="3">
    <source>
        <dbReference type="Proteomes" id="UP000245670"/>
    </source>
</evidence>
<dbReference type="SUPFAM" id="SSF101874">
    <property type="entry name" value="YceI-like"/>
    <property type="match status" value="1"/>
</dbReference>
<dbReference type="EMBL" id="QFFG01000002">
    <property type="protein sequence ID" value="PWG05559.1"/>
    <property type="molecule type" value="Genomic_DNA"/>
</dbReference>
<dbReference type="PANTHER" id="PTHR34406:SF1">
    <property type="entry name" value="PROTEIN YCEI"/>
    <property type="match status" value="1"/>
</dbReference>
<comment type="caution">
    <text evidence="2">The sequence shown here is derived from an EMBL/GenBank/DDBJ whole genome shotgun (WGS) entry which is preliminary data.</text>
</comment>
<dbReference type="Pfam" id="PF04264">
    <property type="entry name" value="YceI"/>
    <property type="match status" value="1"/>
</dbReference>
<dbReference type="PANTHER" id="PTHR34406">
    <property type="entry name" value="PROTEIN YCEI"/>
    <property type="match status" value="1"/>
</dbReference>
<dbReference type="InterPro" id="IPR007372">
    <property type="entry name" value="Lipid/polyisoprenoid-bd_YceI"/>
</dbReference>
<dbReference type="OrthoDB" id="116832at2"/>
<sequence>MKKHLFFIVFFCSISLFSQKYFTRSGNTNFKASVEAFEPVEATNNSTTVILKTDTGDIAAQLFINAFQFKVALMQEHFNENYMESNKFPKATFRGKLNDFDFKNSNNKKEYKLTGTLTVRGVKKEIETTAKVSLEDGKIKLMSNFVVEPQDFKINIPSIVRKKIADKINVTLNYELVEKK</sequence>
<dbReference type="InterPro" id="IPR036761">
    <property type="entry name" value="TTHA0802/YceI-like_sf"/>
</dbReference>
<dbReference type="RefSeq" id="WP_109403893.1">
    <property type="nucleotide sequence ID" value="NZ_QFFG01000002.1"/>
</dbReference>
<gene>
    <name evidence="2" type="ORF">DIS07_03705</name>
</gene>
<organism evidence="2 3">
    <name type="scientific">Polaribacter aquimarinus</name>
    <dbReference type="NCBI Taxonomy" id="2100726"/>
    <lineage>
        <taxon>Bacteria</taxon>
        <taxon>Pseudomonadati</taxon>
        <taxon>Bacteroidota</taxon>
        <taxon>Flavobacteriia</taxon>
        <taxon>Flavobacteriales</taxon>
        <taxon>Flavobacteriaceae</taxon>
    </lineage>
</organism>
<name>A0A2U2JB41_9FLAO</name>
<dbReference type="Proteomes" id="UP000245670">
    <property type="component" value="Unassembled WGS sequence"/>
</dbReference>
<feature type="domain" description="Lipid/polyisoprenoid-binding YceI-like" evidence="1">
    <location>
        <begin position="36"/>
        <end position="175"/>
    </location>
</feature>
<evidence type="ECO:0000259" key="1">
    <source>
        <dbReference type="Pfam" id="PF04264"/>
    </source>
</evidence>